<dbReference type="CDD" id="cd06267">
    <property type="entry name" value="PBP1_LacI_sugar_binding-like"/>
    <property type="match status" value="1"/>
</dbReference>
<protein>
    <submittedName>
        <fullName evidence="5">LacI family DNA-binding transcriptional regulator</fullName>
    </submittedName>
</protein>
<keyword evidence="6" id="KW-1185">Reference proteome</keyword>
<dbReference type="InterPro" id="IPR000843">
    <property type="entry name" value="HTH_LacI"/>
</dbReference>
<keyword evidence="3" id="KW-0804">Transcription</keyword>
<dbReference type="EMBL" id="JAROCF010000001">
    <property type="protein sequence ID" value="MDN4614071.1"/>
    <property type="molecule type" value="Genomic_DNA"/>
</dbReference>
<dbReference type="RefSeq" id="WP_301210519.1">
    <property type="nucleotide sequence ID" value="NZ_JAROCF010000001.1"/>
</dbReference>
<dbReference type="CDD" id="cd01392">
    <property type="entry name" value="HTH_LacI"/>
    <property type="match status" value="1"/>
</dbReference>
<reference evidence="5" key="1">
    <citation type="submission" date="2023-06" db="EMBL/GenBank/DDBJ databases">
        <title>MT1 and MT2 Draft Genomes of Novel Species.</title>
        <authorList>
            <person name="Venkateswaran K."/>
        </authorList>
    </citation>
    <scope>NUCLEOTIDE SEQUENCE</scope>
    <source>
        <strain evidence="5">F6_8S_P_1B</strain>
    </source>
</reference>
<keyword evidence="2 5" id="KW-0238">DNA-binding</keyword>
<sequence>MPGISDVARLAGVSTATVSRALSGNGAVSAETRVRVTQAAASLGYVVSSDASSLASGRTRNVGVVVSHLSRWYFTAVIEGAQRVLLQRGYDVTLYNLGGEGEERPRVFEHHLLRGRVDAVIAVALKLTEDEIGRLLAIGKPVAGVGGPLPGASTVTIDDVHVGRLATEHLLALGHRRIAHLGGRPEFDLEFHVPTSRRLGYEAALLAAGIAPDPALSVAGDFTIPGGHEAARRLLEPALLESAQRRPTAVFAASDEMAIGAVLAARELGLSVPGDLSVIGVDDHPLAAFFGLSTVAQHVERQGEQVAELLLRTIDPPRRHGPAADDAPTTLHSPVDLVVRTSTAAPADHPTPTTRNA</sequence>
<dbReference type="SUPFAM" id="SSF47413">
    <property type="entry name" value="lambda repressor-like DNA-binding domains"/>
    <property type="match status" value="1"/>
</dbReference>
<dbReference type="SMART" id="SM00354">
    <property type="entry name" value="HTH_LACI"/>
    <property type="match status" value="1"/>
</dbReference>
<dbReference type="InterPro" id="IPR028082">
    <property type="entry name" value="Peripla_BP_I"/>
</dbReference>
<feature type="domain" description="HTH lacI-type" evidence="4">
    <location>
        <begin position="2"/>
        <end position="56"/>
    </location>
</feature>
<dbReference type="SUPFAM" id="SSF53822">
    <property type="entry name" value="Periplasmic binding protein-like I"/>
    <property type="match status" value="1"/>
</dbReference>
<dbReference type="PROSITE" id="PS50932">
    <property type="entry name" value="HTH_LACI_2"/>
    <property type="match status" value="1"/>
</dbReference>
<keyword evidence="1" id="KW-0805">Transcription regulation</keyword>
<dbReference type="InterPro" id="IPR010982">
    <property type="entry name" value="Lambda_DNA-bd_dom_sf"/>
</dbReference>
<dbReference type="PANTHER" id="PTHR30146:SF109">
    <property type="entry name" value="HTH-TYPE TRANSCRIPTIONAL REGULATOR GALS"/>
    <property type="match status" value="1"/>
</dbReference>
<dbReference type="InterPro" id="IPR046335">
    <property type="entry name" value="LacI/GalR-like_sensor"/>
</dbReference>
<dbReference type="Gene3D" id="3.40.50.2300">
    <property type="match status" value="2"/>
</dbReference>
<organism evidence="5 6">
    <name type="scientific">Leifsonia williamsii</name>
    <dbReference type="NCBI Taxonomy" id="3035919"/>
    <lineage>
        <taxon>Bacteria</taxon>
        <taxon>Bacillati</taxon>
        <taxon>Actinomycetota</taxon>
        <taxon>Actinomycetes</taxon>
        <taxon>Micrococcales</taxon>
        <taxon>Microbacteriaceae</taxon>
        <taxon>Leifsonia</taxon>
    </lineage>
</organism>
<dbReference type="GO" id="GO:0003677">
    <property type="term" value="F:DNA binding"/>
    <property type="evidence" value="ECO:0007669"/>
    <property type="project" value="UniProtKB-KW"/>
</dbReference>
<dbReference type="Pfam" id="PF00356">
    <property type="entry name" value="LacI"/>
    <property type="match status" value="1"/>
</dbReference>
<evidence type="ECO:0000256" key="3">
    <source>
        <dbReference type="ARBA" id="ARBA00023163"/>
    </source>
</evidence>
<evidence type="ECO:0000259" key="4">
    <source>
        <dbReference type="PROSITE" id="PS50932"/>
    </source>
</evidence>
<comment type="caution">
    <text evidence="5">The sequence shown here is derived from an EMBL/GenBank/DDBJ whole genome shotgun (WGS) entry which is preliminary data.</text>
</comment>
<accession>A0ABT8KB73</accession>
<name>A0ABT8KB73_9MICO</name>
<dbReference type="PROSITE" id="PS00356">
    <property type="entry name" value="HTH_LACI_1"/>
    <property type="match status" value="1"/>
</dbReference>
<gene>
    <name evidence="5" type="ORF">P5G50_06345</name>
</gene>
<evidence type="ECO:0000313" key="5">
    <source>
        <dbReference type="EMBL" id="MDN4614071.1"/>
    </source>
</evidence>
<dbReference type="Gene3D" id="1.10.260.40">
    <property type="entry name" value="lambda repressor-like DNA-binding domains"/>
    <property type="match status" value="1"/>
</dbReference>
<evidence type="ECO:0000313" key="6">
    <source>
        <dbReference type="Proteomes" id="UP001174208"/>
    </source>
</evidence>
<proteinExistence type="predicted"/>
<evidence type="ECO:0000256" key="2">
    <source>
        <dbReference type="ARBA" id="ARBA00023125"/>
    </source>
</evidence>
<dbReference type="Pfam" id="PF13377">
    <property type="entry name" value="Peripla_BP_3"/>
    <property type="match status" value="1"/>
</dbReference>
<dbReference type="Proteomes" id="UP001174208">
    <property type="component" value="Unassembled WGS sequence"/>
</dbReference>
<dbReference type="PANTHER" id="PTHR30146">
    <property type="entry name" value="LACI-RELATED TRANSCRIPTIONAL REPRESSOR"/>
    <property type="match status" value="1"/>
</dbReference>
<evidence type="ECO:0000256" key="1">
    <source>
        <dbReference type="ARBA" id="ARBA00023015"/>
    </source>
</evidence>